<dbReference type="AlphaFoldDB" id="A0A4V3XKJ7"/>
<dbReference type="SUPFAM" id="SSF50800">
    <property type="entry name" value="PK beta-barrel domain-like"/>
    <property type="match status" value="1"/>
</dbReference>
<protein>
    <submittedName>
        <fullName evidence="2">Sulfurase</fullName>
    </submittedName>
</protein>
<proteinExistence type="predicted"/>
<dbReference type="InterPro" id="IPR011037">
    <property type="entry name" value="Pyrv_Knase-like_insert_dom_sf"/>
</dbReference>
<organism evidence="2 3">
    <name type="scientific">Aliishimia ponticola</name>
    <dbReference type="NCBI Taxonomy" id="2499833"/>
    <lineage>
        <taxon>Bacteria</taxon>
        <taxon>Pseudomonadati</taxon>
        <taxon>Pseudomonadota</taxon>
        <taxon>Alphaproteobacteria</taxon>
        <taxon>Rhodobacterales</taxon>
        <taxon>Paracoccaceae</taxon>
        <taxon>Aliishimia</taxon>
    </lineage>
</organism>
<name>A0A4V3XKJ7_9RHOB</name>
<dbReference type="PANTHER" id="PTHR36930">
    <property type="entry name" value="METAL-SULFUR CLUSTER BIOSYNTHESIS PROTEINS YUAD-RELATED"/>
    <property type="match status" value="1"/>
</dbReference>
<dbReference type="InterPro" id="IPR052716">
    <property type="entry name" value="MOSC_domain"/>
</dbReference>
<dbReference type="Pfam" id="PF03473">
    <property type="entry name" value="MOSC"/>
    <property type="match status" value="1"/>
</dbReference>
<evidence type="ECO:0000313" key="2">
    <source>
        <dbReference type="EMBL" id="THH37223.1"/>
    </source>
</evidence>
<keyword evidence="3" id="KW-1185">Reference proteome</keyword>
<dbReference type="PROSITE" id="PS51340">
    <property type="entry name" value="MOSC"/>
    <property type="match status" value="1"/>
</dbReference>
<dbReference type="GO" id="GO:0030151">
    <property type="term" value="F:molybdenum ion binding"/>
    <property type="evidence" value="ECO:0007669"/>
    <property type="project" value="InterPro"/>
</dbReference>
<dbReference type="GO" id="GO:0003824">
    <property type="term" value="F:catalytic activity"/>
    <property type="evidence" value="ECO:0007669"/>
    <property type="project" value="InterPro"/>
</dbReference>
<evidence type="ECO:0000259" key="1">
    <source>
        <dbReference type="PROSITE" id="PS51340"/>
    </source>
</evidence>
<dbReference type="OrthoDB" id="9808413at2"/>
<dbReference type="EMBL" id="SRKY01000002">
    <property type="protein sequence ID" value="THH37223.1"/>
    <property type="molecule type" value="Genomic_DNA"/>
</dbReference>
<dbReference type="Proteomes" id="UP000306602">
    <property type="component" value="Unassembled WGS sequence"/>
</dbReference>
<sequence>MPALIETSFTGQITWLGQVPEEGESIRAQAVSELELDFTGPVGERHGGLTRPSCSRVLNQYPKRGTEIRNVRQLSVLSAEEISLIAREVGLDELDPQLLGASMVLSGIPDFTKVPPSSRLQFASGAVLTIDMENLPCHLPAREIDSDHPGHGKPFKAAARQRRGVTAWVEHPGSVAIGDSCTLYIPGQPVWPHLDAARKGG</sequence>
<dbReference type="PANTHER" id="PTHR36930:SF1">
    <property type="entry name" value="MOSC DOMAIN-CONTAINING PROTEIN"/>
    <property type="match status" value="1"/>
</dbReference>
<accession>A0A4V3XKJ7</accession>
<gene>
    <name evidence="2" type="ORF">E4Z66_09895</name>
</gene>
<feature type="domain" description="MOSC" evidence="1">
    <location>
        <begin position="28"/>
        <end position="184"/>
    </location>
</feature>
<dbReference type="RefSeq" id="WP_136462821.1">
    <property type="nucleotide sequence ID" value="NZ_SRKY01000002.1"/>
</dbReference>
<evidence type="ECO:0000313" key="3">
    <source>
        <dbReference type="Proteomes" id="UP000306602"/>
    </source>
</evidence>
<dbReference type="Gene3D" id="2.40.33.20">
    <property type="entry name" value="PK beta-barrel domain-like"/>
    <property type="match status" value="1"/>
</dbReference>
<reference evidence="2 3" key="1">
    <citation type="submission" date="2019-04" db="EMBL/GenBank/DDBJ databases">
        <title>Shimia ponticola sp. nov., isolated from seawater.</title>
        <authorList>
            <person name="Kim Y.-O."/>
            <person name="Yoon J.-H."/>
        </authorList>
    </citation>
    <scope>NUCLEOTIDE SEQUENCE [LARGE SCALE GENOMIC DNA]</scope>
    <source>
        <strain evidence="2 3">MYP11</strain>
    </source>
</reference>
<dbReference type="InterPro" id="IPR005302">
    <property type="entry name" value="MoCF_Sase_C"/>
</dbReference>
<comment type="caution">
    <text evidence="2">The sequence shown here is derived from an EMBL/GenBank/DDBJ whole genome shotgun (WGS) entry which is preliminary data.</text>
</comment>
<dbReference type="GO" id="GO:0030170">
    <property type="term" value="F:pyridoxal phosphate binding"/>
    <property type="evidence" value="ECO:0007669"/>
    <property type="project" value="InterPro"/>
</dbReference>